<evidence type="ECO:0000256" key="7">
    <source>
        <dbReference type="SAM" id="Phobius"/>
    </source>
</evidence>
<dbReference type="Gene3D" id="1.20.81.30">
    <property type="entry name" value="Type II secretion system (T2SS), domain F"/>
    <property type="match status" value="1"/>
</dbReference>
<feature type="domain" description="Type II secretion system protein GspF" evidence="8">
    <location>
        <begin position="102"/>
        <end position="228"/>
    </location>
</feature>
<dbReference type="PANTHER" id="PTHR35402">
    <property type="entry name" value="INTEGRAL MEMBRANE PROTEIN-RELATED"/>
    <property type="match status" value="1"/>
</dbReference>
<dbReference type="EMBL" id="DUGC01000098">
    <property type="protein sequence ID" value="HIH10242.1"/>
    <property type="molecule type" value="Genomic_DNA"/>
</dbReference>
<feature type="transmembrane region" description="Helical" evidence="7">
    <location>
        <begin position="35"/>
        <end position="56"/>
    </location>
</feature>
<evidence type="ECO:0000256" key="1">
    <source>
        <dbReference type="ARBA" id="ARBA00004651"/>
    </source>
</evidence>
<name>A0A7J4IXK8_9ARCH</name>
<feature type="transmembrane region" description="Helical" evidence="7">
    <location>
        <begin position="207"/>
        <end position="236"/>
    </location>
</feature>
<evidence type="ECO:0000256" key="5">
    <source>
        <dbReference type="ARBA" id="ARBA00023136"/>
    </source>
</evidence>
<dbReference type="GO" id="GO:0005886">
    <property type="term" value="C:plasma membrane"/>
    <property type="evidence" value="ECO:0007669"/>
    <property type="project" value="UniProtKB-SubCell"/>
</dbReference>
<evidence type="ECO:0000256" key="3">
    <source>
        <dbReference type="ARBA" id="ARBA00022692"/>
    </source>
</evidence>
<evidence type="ECO:0000256" key="4">
    <source>
        <dbReference type="ARBA" id="ARBA00022989"/>
    </source>
</evidence>
<comment type="caution">
    <text evidence="9">The sequence shown here is derived from an EMBL/GenBank/DDBJ whole genome shotgun (WGS) entry which is preliminary data.</text>
</comment>
<dbReference type="Pfam" id="PF00482">
    <property type="entry name" value="T2SSF"/>
    <property type="match status" value="1"/>
</dbReference>
<evidence type="ECO:0000256" key="6">
    <source>
        <dbReference type="SAM" id="Coils"/>
    </source>
</evidence>
<proteinExistence type="predicted"/>
<keyword evidence="5 7" id="KW-0472">Membrane</keyword>
<dbReference type="InterPro" id="IPR042094">
    <property type="entry name" value="T2SS_GspF_sf"/>
</dbReference>
<feature type="transmembrane region" description="Helical" evidence="7">
    <location>
        <begin position="68"/>
        <end position="86"/>
    </location>
</feature>
<evidence type="ECO:0000256" key="2">
    <source>
        <dbReference type="ARBA" id="ARBA00022475"/>
    </source>
</evidence>
<feature type="coiled-coil region" evidence="6">
    <location>
        <begin position="85"/>
        <end position="112"/>
    </location>
</feature>
<gene>
    <name evidence="9" type="ORF">HA254_06280</name>
</gene>
<dbReference type="InterPro" id="IPR018076">
    <property type="entry name" value="T2SS_GspF_dom"/>
</dbReference>
<evidence type="ECO:0000313" key="10">
    <source>
        <dbReference type="Proteomes" id="UP000565078"/>
    </source>
</evidence>
<dbReference type="AlphaFoldDB" id="A0A7J4IXK8"/>
<organism evidence="9 10">
    <name type="scientific">Candidatus Iainarchaeum sp</name>
    <dbReference type="NCBI Taxonomy" id="3101447"/>
    <lineage>
        <taxon>Archaea</taxon>
        <taxon>Candidatus Iainarchaeota</taxon>
        <taxon>Candidatus Iainarchaeia</taxon>
        <taxon>Candidatus Iainarchaeales</taxon>
        <taxon>Candidatus Iainarchaeaceae</taxon>
        <taxon>Candidatus Iainarchaeum</taxon>
    </lineage>
</organism>
<keyword evidence="6" id="KW-0175">Coiled coil</keyword>
<accession>A0A7J4IXK8</accession>
<sequence length="318" mass="34848">MSLQLVNNMPFLKNIGMFQSYCRYLYSIEFPIDPLLWLVFSALAATVAGIGSWLVAGMALGLPEAPQLGVLFFVVLIDLMIGYPYIKAKQRIDAIEEELSDALRQMADTLRSGGTYEYALREVAQSEFGPLKKEMYEVIRKLEDGENFENSLRTLADNVDSRLVKRTITVIVDSVAAGAGLANVLEEIAEDVRESHRMNKERQARTVLQVIFMFAAGGFIAPMIFGFVSTISKVLINASVSAVSAEKAMEARDALGIIQMSIQAYIFMEAVATAIMISIMRDGKITKSIIYIPVLLCIAYVSYLVAGVVSGALVGVGK</sequence>
<dbReference type="InterPro" id="IPR056569">
    <property type="entry name" value="ArlJ-like"/>
</dbReference>
<feature type="transmembrane region" description="Helical" evidence="7">
    <location>
        <begin position="256"/>
        <end position="277"/>
    </location>
</feature>
<feature type="transmembrane region" description="Helical" evidence="7">
    <location>
        <begin position="289"/>
        <end position="316"/>
    </location>
</feature>
<comment type="subcellular location">
    <subcellularLocation>
        <location evidence="1">Cell membrane</location>
        <topology evidence="1">Multi-pass membrane protein</topology>
    </subcellularLocation>
</comment>
<reference evidence="10" key="1">
    <citation type="journal article" date="2020" name="bioRxiv">
        <title>A rank-normalized archaeal taxonomy based on genome phylogeny resolves widespread incomplete and uneven classifications.</title>
        <authorList>
            <person name="Rinke C."/>
            <person name="Chuvochina M."/>
            <person name="Mussig A.J."/>
            <person name="Chaumeil P.-A."/>
            <person name="Waite D.W."/>
            <person name="Whitman W.B."/>
            <person name="Parks D.H."/>
            <person name="Hugenholtz P."/>
        </authorList>
    </citation>
    <scope>NUCLEOTIDE SEQUENCE [LARGE SCALE GENOMIC DNA]</scope>
</reference>
<evidence type="ECO:0000259" key="8">
    <source>
        <dbReference type="Pfam" id="PF00482"/>
    </source>
</evidence>
<keyword evidence="2" id="KW-1003">Cell membrane</keyword>
<dbReference type="PANTHER" id="PTHR35402:SF1">
    <property type="entry name" value="TYPE II SECRETION SYSTEM PROTEIN GSPF DOMAIN-CONTAINING PROTEIN"/>
    <property type="match status" value="1"/>
</dbReference>
<keyword evidence="3 7" id="KW-0812">Transmembrane</keyword>
<evidence type="ECO:0000313" key="9">
    <source>
        <dbReference type="EMBL" id="HIH10242.1"/>
    </source>
</evidence>
<protein>
    <submittedName>
        <fullName evidence="9">Type II secretion system F family protein</fullName>
    </submittedName>
</protein>
<dbReference type="Proteomes" id="UP000565078">
    <property type="component" value="Unassembled WGS sequence"/>
</dbReference>
<keyword evidence="4 7" id="KW-1133">Transmembrane helix</keyword>